<evidence type="ECO:0000313" key="2">
    <source>
        <dbReference type="Proteomes" id="UP001154420"/>
    </source>
</evidence>
<sequence>MKILKWGARQINKMSIAAIISSMLLGCTMQEPEDLEQYENKEQEPAGVQNEVEVETGSTAYGVPAGSLMLTPIDLDINEQEWENNRVVVIGSMMLILPAGWEMEQRVSKEGVTQCVIMDMHTKYEGKSSSTSEEQIKGHSSMYEHEILITSYEIKQMPELTLQLAVQLKEHFPDSVLYGVKGSEKTSDIKGCWFYGENSRIRQREYFLFSENEAGSKELFYVQEGDSTVTAYDNDVESFWKMLDEEMVWTDNETYIAERYKNNFTGMEYYFPFNMDDGKASSHSLLMTVQSDSNEMSVYRIDDYENPVSVQEAAFYPNQLKRADINGDGYEDFLCCGWFFDSNEPLDFEQTERFEGYLWDEESGAFVYVPGEQMLQQYPSFWETWRQEEARKGGSLIPKELTDYISGYLLEDKDQLKEAMLALVEDREMNMEEIVELADDNIDIKNDVLEIATTYQGDGIWLEADVDNDGIKDIFLCKYLGGSLGAVYYSLYAGKEDGSYELTDCQSELKEEFAFINWQGKNYLVKTTWDFTKKEVDGISLECYEKGKYQGGVWLAITTKEGANARDIRTVCEDEGQYESLKNTLEELAARYQGGDKVPCGSAEEEKADGDYTRSCDIDNDGEVEEYNVSLWQTTNYYTVDHLSFSAKEEDLTQQIYDMTGSDENGVIPFCLWVDKTEYGNITYILYEDGLYDFHICGYFISGKESRKVIRTDCHLETEVILREIT</sequence>
<organism evidence="1 2">
    <name type="scientific">Parablautia muri</name>
    <dbReference type="NCBI Taxonomy" id="2320879"/>
    <lineage>
        <taxon>Bacteria</taxon>
        <taxon>Bacillati</taxon>
        <taxon>Bacillota</taxon>
        <taxon>Clostridia</taxon>
        <taxon>Lachnospirales</taxon>
        <taxon>Lachnospiraceae</taxon>
        <taxon>Parablautia</taxon>
    </lineage>
</organism>
<dbReference type="RefSeq" id="WP_160559397.1">
    <property type="nucleotide sequence ID" value="NZ_QZDT01000007.1"/>
</dbReference>
<comment type="caution">
    <text evidence="1">The sequence shown here is derived from an EMBL/GenBank/DDBJ whole genome shotgun (WGS) entry which is preliminary data.</text>
</comment>
<gene>
    <name evidence="1" type="ORF">D5281_06745</name>
</gene>
<dbReference type="OrthoDB" id="1987793at2"/>
<dbReference type="EMBL" id="QZDT01000007">
    <property type="protein sequence ID" value="NBJ92300.1"/>
    <property type="molecule type" value="Genomic_DNA"/>
</dbReference>
<evidence type="ECO:0000313" key="1">
    <source>
        <dbReference type="EMBL" id="NBJ92300.1"/>
    </source>
</evidence>
<dbReference type="PROSITE" id="PS51257">
    <property type="entry name" value="PROKAR_LIPOPROTEIN"/>
    <property type="match status" value="1"/>
</dbReference>
<dbReference type="Proteomes" id="UP001154420">
    <property type="component" value="Unassembled WGS sequence"/>
</dbReference>
<proteinExistence type="predicted"/>
<name>A0A9X5BEK6_9FIRM</name>
<accession>A0A9X5BEK6</accession>
<protein>
    <submittedName>
        <fullName evidence="1">Uncharacterized protein</fullName>
    </submittedName>
</protein>
<dbReference type="AlphaFoldDB" id="A0A9X5BEK6"/>
<reference evidence="1" key="1">
    <citation type="submission" date="2018-09" db="EMBL/GenBank/DDBJ databases">
        <title>Murine metabolic-syndrome-specific gut microbial biobank.</title>
        <authorList>
            <person name="Liu C."/>
        </authorList>
    </citation>
    <scope>NUCLEOTIDE SEQUENCE</scope>
    <source>
        <strain evidence="1">D42-62</strain>
    </source>
</reference>
<keyword evidence="2" id="KW-1185">Reference proteome</keyword>